<dbReference type="InterPro" id="IPR009030">
    <property type="entry name" value="Growth_fac_rcpt_cys_sf"/>
</dbReference>
<dbReference type="InterPro" id="IPR052740">
    <property type="entry name" value="CE4"/>
</dbReference>
<protein>
    <submittedName>
        <fullName evidence="2">Prion-like-(Q/N-rich) domain-bearing protein 25</fullName>
    </submittedName>
</protein>
<evidence type="ECO:0000313" key="2">
    <source>
        <dbReference type="EMBL" id="KHN76135.1"/>
    </source>
</evidence>
<feature type="domain" description="EGF-like" evidence="1">
    <location>
        <begin position="753"/>
        <end position="764"/>
    </location>
</feature>
<organism evidence="2 3">
    <name type="scientific">Toxocara canis</name>
    <name type="common">Canine roundworm</name>
    <dbReference type="NCBI Taxonomy" id="6265"/>
    <lineage>
        <taxon>Eukaryota</taxon>
        <taxon>Metazoa</taxon>
        <taxon>Ecdysozoa</taxon>
        <taxon>Nematoda</taxon>
        <taxon>Chromadorea</taxon>
        <taxon>Rhabditida</taxon>
        <taxon>Spirurina</taxon>
        <taxon>Ascaridomorpha</taxon>
        <taxon>Ascaridoidea</taxon>
        <taxon>Toxocaridae</taxon>
        <taxon>Toxocara</taxon>
    </lineage>
</organism>
<dbReference type="STRING" id="6265.A0A0B2V573"/>
<gene>
    <name evidence="2" type="primary">pqn-25</name>
    <name evidence="2" type="ORF">Tcan_05163</name>
</gene>
<dbReference type="PANTHER" id="PTHR45985">
    <property type="match status" value="1"/>
</dbReference>
<proteinExistence type="predicted"/>
<dbReference type="Proteomes" id="UP000031036">
    <property type="component" value="Unassembled WGS sequence"/>
</dbReference>
<dbReference type="PANTHER" id="PTHR45985:SF3">
    <property type="entry name" value="CHITIN DEACETYLASE-LIKE 4"/>
    <property type="match status" value="1"/>
</dbReference>
<dbReference type="SUPFAM" id="SSF57184">
    <property type="entry name" value="Growth factor receptor domain"/>
    <property type="match status" value="1"/>
</dbReference>
<dbReference type="SMART" id="SM00289">
    <property type="entry name" value="WR1"/>
    <property type="match status" value="5"/>
</dbReference>
<dbReference type="InterPro" id="IPR000742">
    <property type="entry name" value="EGF"/>
</dbReference>
<evidence type="ECO:0000259" key="1">
    <source>
        <dbReference type="PROSITE" id="PS01186"/>
    </source>
</evidence>
<evidence type="ECO:0000313" key="3">
    <source>
        <dbReference type="Proteomes" id="UP000031036"/>
    </source>
</evidence>
<reference evidence="2 3" key="1">
    <citation type="submission" date="2014-11" db="EMBL/GenBank/DDBJ databases">
        <title>Genetic blueprint of the zoonotic pathogen Toxocara canis.</title>
        <authorList>
            <person name="Zhu X.-Q."/>
            <person name="Korhonen P.K."/>
            <person name="Cai H."/>
            <person name="Young N.D."/>
            <person name="Nejsum P."/>
            <person name="von Samson-Himmelstjerna G."/>
            <person name="Boag P.R."/>
            <person name="Tan P."/>
            <person name="Li Q."/>
            <person name="Min J."/>
            <person name="Yang Y."/>
            <person name="Wang X."/>
            <person name="Fang X."/>
            <person name="Hall R.S."/>
            <person name="Hofmann A."/>
            <person name="Sternberg P.W."/>
            <person name="Jex A.R."/>
            <person name="Gasser R.B."/>
        </authorList>
    </citation>
    <scope>NUCLEOTIDE SEQUENCE [LARGE SCALE GENOMIC DNA]</scope>
    <source>
        <strain evidence="2">PN_DK_2014</strain>
    </source>
</reference>
<dbReference type="InterPro" id="IPR006150">
    <property type="entry name" value="Cys_repeat_1"/>
</dbReference>
<dbReference type="OMA" id="NGICICT"/>
<keyword evidence="3" id="KW-1185">Reference proteome</keyword>
<dbReference type="OrthoDB" id="5865965at2759"/>
<dbReference type="Pfam" id="PF01683">
    <property type="entry name" value="EB"/>
    <property type="match status" value="6"/>
</dbReference>
<dbReference type="InterPro" id="IPR006149">
    <property type="entry name" value="EB_dom"/>
</dbReference>
<dbReference type="EMBL" id="JPKZ01002567">
    <property type="protein sequence ID" value="KHN76135.1"/>
    <property type="molecule type" value="Genomic_DNA"/>
</dbReference>
<dbReference type="PROSITE" id="PS01186">
    <property type="entry name" value="EGF_2"/>
    <property type="match status" value="1"/>
</dbReference>
<name>A0A0B2V573_TOXCA</name>
<comment type="caution">
    <text evidence="2">The sequence shown here is derived from an EMBL/GenBank/DDBJ whole genome shotgun (WGS) entry which is preliminary data.</text>
</comment>
<keyword evidence="2" id="KW-0034">Amyloid</keyword>
<dbReference type="SMART" id="SM00181">
    <property type="entry name" value="EGF"/>
    <property type="match status" value="13"/>
</dbReference>
<keyword evidence="2" id="KW-0640">Prion</keyword>
<dbReference type="AlphaFoldDB" id="A0A0B2V573"/>
<accession>A0A0B2V573</accession>
<sequence length="925" mass="94083">MSNIALLGEACDTELGPICDSDAVCIDGFCHCDEFSVQNGTVCVRFEYVDTEIVAPDDWCGDGQLCDGGASCLDNFCTCPLGMIIQDEMCVFIYAERGESCARGERCSTGLICEEGICKCIAYASDGTCLKQKRSASTLTNCALDATVCEGGTYCLNDVCVCPPGTSLIHGSCSSPSSDYASLDGTGDQMNLAPQSVGSIFSSVGEVNSAQSSDFSPVGNVNGAPGEISSSFPITMRLARGPVMSNFGFSGDNNAVPALTPFFPGSSDTNSITHFFPGSGDANSISGFARRSSFDGVSTMGGNPGFLSFGNSRMVGAGSACTQGDIMLQCTGNSICANGFCTCPFGEQIINGACVGRDSQAAPGESCQIGLTQCTGGSLCVLGICACPLNQVSLNGRCTMVMKATAQTLPNQPCTSASICAGKSTCVAGFCRCPQGMFVDAGATTCVSAPTNAFFTPLWGAPGQRCDTTQGAGTCSGGATCINGICICTVGQVSLNGRCTMVMKATAQTLPNQPCTSASICAGKSTCVAGFCRCPQGMFVDAGATTCVSAPTNAFFTPLWGAPGQRCDTTQGAGTCSGGATCINGICICTVGQVISENKCVPYAGEVPAGGSCTTAGTVCGGGSTCLNGLCECAVGSVPQNGLCVPSNKYNPTPILEPGAPCISLCMVCAQCGGGSVCVNNVCTCPMGHFVFQSRCVPFQLSTPATESPPPPIPSYSPFIATTSAPIILVGPGGACNVSAICNGGSSCIIGRCVCPPGYMPNRCSGGGSSVVELQPRAREDMSMKISFGLITESPPPPIPSYSPFIATTSAPIILVGPGGACNVSAICNGGSSCIIGRCVCPPGYMPNAERNSCVNALLEPLPRVLSAHPGQSCSVSGSCDGGANCIDGTCVCPMNSYPSNNVCVHDQQPPPICMYFLLLCMYDH</sequence>